<evidence type="ECO:0000313" key="2">
    <source>
        <dbReference type="Proteomes" id="UP000520592"/>
    </source>
</evidence>
<proteinExistence type="predicted"/>
<dbReference type="Proteomes" id="UP000520592">
    <property type="component" value="Unassembled WGS sequence"/>
</dbReference>
<accession>A0A7Y7Y934</accession>
<dbReference type="RefSeq" id="WP_177061266.1">
    <property type="nucleotide sequence ID" value="NZ_JACAPS010000037.1"/>
</dbReference>
<sequence>MSTKDKTSGVGFKGKAEVKIDPDVKPGFKGKAEVKVDPEVKPDFKGPAPVTPVTKP</sequence>
<name>A0A7Y7Y934_9PSED</name>
<comment type="caution">
    <text evidence="1">The sequence shown here is derived from an EMBL/GenBank/DDBJ whole genome shotgun (WGS) entry which is preliminary data.</text>
</comment>
<protein>
    <submittedName>
        <fullName evidence="1">Uncharacterized protein</fullName>
    </submittedName>
</protein>
<organism evidence="1 2">
    <name type="scientific">Pseudomonas gingeri</name>
    <dbReference type="NCBI Taxonomy" id="117681"/>
    <lineage>
        <taxon>Bacteria</taxon>
        <taxon>Pseudomonadati</taxon>
        <taxon>Pseudomonadota</taxon>
        <taxon>Gammaproteobacteria</taxon>
        <taxon>Pseudomonadales</taxon>
        <taxon>Pseudomonadaceae</taxon>
        <taxon>Pseudomonas</taxon>
    </lineage>
</organism>
<gene>
    <name evidence="1" type="ORF">HX876_00045</name>
</gene>
<evidence type="ECO:0000313" key="1">
    <source>
        <dbReference type="EMBL" id="NWC30765.1"/>
    </source>
</evidence>
<dbReference type="EMBL" id="JACAQD010000001">
    <property type="protein sequence ID" value="NWC30765.1"/>
    <property type="molecule type" value="Genomic_DNA"/>
</dbReference>
<reference evidence="1 2" key="1">
    <citation type="submission" date="2020-04" db="EMBL/GenBank/DDBJ databases">
        <title>Molecular characterization of pseudomonads from Agaricus bisporus reveal novel blotch 2 pathogens in Western Europe.</title>
        <authorList>
            <person name="Taparia T."/>
            <person name="Krijger M."/>
            <person name="Haynes E."/>
            <person name="Elpinstone J.G."/>
            <person name="Noble R."/>
            <person name="Van Der Wolf J."/>
        </authorList>
    </citation>
    <scope>NUCLEOTIDE SEQUENCE [LARGE SCALE GENOMIC DNA]</scope>
    <source>
        <strain evidence="1 2">IPO3737</strain>
    </source>
</reference>
<dbReference type="AlphaFoldDB" id="A0A7Y7Y934"/>